<sequence length="652" mass="74251">MAELAIGGVSFFFQVFAGCIQGYELIADACHFRKDCQALLVNFKIEEHRLLNWAKLVQLDYRDDKLVLNHMSKGLIINIMEQQQKLLFSFGRLDKKYDRLTDPLLEEAAEEFVLQNSDQLIENGTNGSGEGNAKSVRFPPTEELVKMSLKFVQQFKDVPKRLKWATFDHQKMERLIAKLADFNDKMHEALDKAQVDLLIDMQTRTNDQIVLLNRTMSHMVQIYQSQQSEQIGFRRSYSLLDMGDSEYDGLMGSGAITARGAAHQPLAALAQQNFIHLAIEDSHEDLTSNYAREINMPDLPDDIRHTKLQYKDVRPRQGDHFPQEIDEGVRTEAYYKNMPVWIEWKTPDTSSPMQQDGAVDSKIHARVKKLAALLSKHNRTVRFRAPFCRGYFIDEDEGRFGLVFEKPASVSPDTEPTSLHALITNTENDIPSLTDRITLMRLLAETVERLHAVDWLHKGLRSANVLLFPKKGSKVENGQVKEGEINYADPFVSGFDYSRPATSDDMTERPLDNPAADIYRHPSIQHKGNREDAGGRESYKKSFDLYSLGIVLLEIAYWKTIDQILHIDLETARPKHTWGVEKMLLENEPQHLRGVRSYLGNTVEGVIRACLQGPTAFDLDADADEKREVVAAQLQRAFGEKVVKKLACMKGL</sequence>
<dbReference type="PROSITE" id="PS50011">
    <property type="entry name" value="PROTEIN_KINASE_DOM"/>
    <property type="match status" value="1"/>
</dbReference>
<dbReference type="Proteomes" id="UP000676310">
    <property type="component" value="Unassembled WGS sequence"/>
</dbReference>
<dbReference type="RefSeq" id="XP_043165272.1">
    <property type="nucleotide sequence ID" value="XM_043309337.1"/>
</dbReference>
<gene>
    <name evidence="2" type="ORF">ALTATR162_LOCUS1739</name>
</gene>
<feature type="domain" description="Protein kinase" evidence="1">
    <location>
        <begin position="319"/>
        <end position="639"/>
    </location>
</feature>
<dbReference type="PANTHER" id="PTHR37542:SF1">
    <property type="entry name" value="PRION-INHIBITION AND PROPAGATION HELO DOMAIN-CONTAINING PROTEIN"/>
    <property type="match status" value="1"/>
</dbReference>
<protein>
    <recommendedName>
        <fullName evidence="1">Protein kinase domain-containing protein</fullName>
    </recommendedName>
</protein>
<dbReference type="InterPro" id="IPR011009">
    <property type="entry name" value="Kinase-like_dom_sf"/>
</dbReference>
<keyword evidence="3" id="KW-1185">Reference proteome</keyword>
<dbReference type="Pfam" id="PF14479">
    <property type="entry name" value="HeLo"/>
    <property type="match status" value="1"/>
</dbReference>
<dbReference type="GeneID" id="67013106"/>
<dbReference type="InterPro" id="IPR038305">
    <property type="entry name" value="HeLo_sf"/>
</dbReference>
<evidence type="ECO:0000259" key="1">
    <source>
        <dbReference type="PROSITE" id="PS50011"/>
    </source>
</evidence>
<accession>A0A8J2HZR3</accession>
<dbReference type="GO" id="GO:0005524">
    <property type="term" value="F:ATP binding"/>
    <property type="evidence" value="ECO:0007669"/>
    <property type="project" value="InterPro"/>
</dbReference>
<proteinExistence type="predicted"/>
<evidence type="ECO:0000313" key="2">
    <source>
        <dbReference type="EMBL" id="CAG5145615.1"/>
    </source>
</evidence>
<dbReference type="EMBL" id="CAJRGZ010000015">
    <property type="protein sequence ID" value="CAG5145615.1"/>
    <property type="molecule type" value="Genomic_DNA"/>
</dbReference>
<dbReference type="SUPFAM" id="SSF56112">
    <property type="entry name" value="Protein kinase-like (PK-like)"/>
    <property type="match status" value="1"/>
</dbReference>
<dbReference type="InterPro" id="IPR000719">
    <property type="entry name" value="Prot_kinase_dom"/>
</dbReference>
<dbReference type="InterPro" id="IPR029498">
    <property type="entry name" value="HeLo_dom"/>
</dbReference>
<dbReference type="AlphaFoldDB" id="A0A8J2HZR3"/>
<dbReference type="GO" id="GO:0004672">
    <property type="term" value="F:protein kinase activity"/>
    <property type="evidence" value="ECO:0007669"/>
    <property type="project" value="InterPro"/>
</dbReference>
<organism evidence="2 3">
    <name type="scientific">Alternaria atra</name>
    <dbReference type="NCBI Taxonomy" id="119953"/>
    <lineage>
        <taxon>Eukaryota</taxon>
        <taxon>Fungi</taxon>
        <taxon>Dikarya</taxon>
        <taxon>Ascomycota</taxon>
        <taxon>Pezizomycotina</taxon>
        <taxon>Dothideomycetes</taxon>
        <taxon>Pleosporomycetidae</taxon>
        <taxon>Pleosporales</taxon>
        <taxon>Pleosporineae</taxon>
        <taxon>Pleosporaceae</taxon>
        <taxon>Alternaria</taxon>
        <taxon>Alternaria sect. Ulocladioides</taxon>
    </lineage>
</organism>
<dbReference type="PANTHER" id="PTHR37542">
    <property type="entry name" value="HELO DOMAIN-CONTAINING PROTEIN-RELATED"/>
    <property type="match status" value="1"/>
</dbReference>
<evidence type="ECO:0000313" key="3">
    <source>
        <dbReference type="Proteomes" id="UP000676310"/>
    </source>
</evidence>
<name>A0A8J2HZR3_9PLEO</name>
<comment type="caution">
    <text evidence="2">The sequence shown here is derived from an EMBL/GenBank/DDBJ whole genome shotgun (WGS) entry which is preliminary data.</text>
</comment>
<reference evidence="2" key="1">
    <citation type="submission" date="2021-05" db="EMBL/GenBank/DDBJ databases">
        <authorList>
            <person name="Stam R."/>
        </authorList>
    </citation>
    <scope>NUCLEOTIDE SEQUENCE</scope>
    <source>
        <strain evidence="2">CS162</strain>
    </source>
</reference>
<dbReference type="OrthoDB" id="1911848at2759"/>
<dbReference type="Gene3D" id="1.20.120.1020">
    <property type="entry name" value="Prion-inhibition and propagation, HeLo domain"/>
    <property type="match status" value="1"/>
</dbReference>
<dbReference type="Gene3D" id="1.10.510.10">
    <property type="entry name" value="Transferase(Phosphotransferase) domain 1"/>
    <property type="match status" value="1"/>
</dbReference>